<evidence type="ECO:0000313" key="2">
    <source>
        <dbReference type="Proteomes" id="UP000268233"/>
    </source>
</evidence>
<sequence length="53" mass="5594">MTTVALSTAVAGDRNKPAASFDHHCKALADERGPAIECHEATIGTSQPQLHTH</sequence>
<dbReference type="EMBL" id="RBWW01000004">
    <property type="protein sequence ID" value="RKS75186.1"/>
    <property type="molecule type" value="Genomic_DNA"/>
</dbReference>
<proteinExistence type="predicted"/>
<keyword evidence="2" id="KW-1185">Reference proteome</keyword>
<evidence type="ECO:0000313" key="1">
    <source>
        <dbReference type="EMBL" id="RKS75186.1"/>
    </source>
</evidence>
<comment type="caution">
    <text evidence="1">The sequence shown here is derived from an EMBL/GenBank/DDBJ whole genome shotgun (WGS) entry which is preliminary data.</text>
</comment>
<dbReference type="AlphaFoldDB" id="A0A495QQG5"/>
<name>A0A495QQG5_9EURY</name>
<accession>A0A495QQG5</accession>
<protein>
    <submittedName>
        <fullName evidence="1">Uncharacterized protein</fullName>
    </submittedName>
</protein>
<organism evidence="1 2">
    <name type="scientific">Haloarcula quadrata</name>
    <dbReference type="NCBI Taxonomy" id="182779"/>
    <lineage>
        <taxon>Archaea</taxon>
        <taxon>Methanobacteriati</taxon>
        <taxon>Methanobacteriota</taxon>
        <taxon>Stenosarchaea group</taxon>
        <taxon>Halobacteria</taxon>
        <taxon>Halobacteriales</taxon>
        <taxon>Haloarculaceae</taxon>
        <taxon>Haloarcula</taxon>
    </lineage>
</organism>
<reference evidence="1 2" key="1">
    <citation type="submission" date="2018-10" db="EMBL/GenBank/DDBJ databases">
        <title>Genomic Encyclopedia of Archaeal and Bacterial Type Strains, Phase II (KMG-II): from individual species to whole genera.</title>
        <authorList>
            <person name="Goeker M."/>
        </authorList>
    </citation>
    <scope>NUCLEOTIDE SEQUENCE [LARGE SCALE GENOMIC DNA]</scope>
    <source>
        <strain evidence="1 2">DSM 11927</strain>
    </source>
</reference>
<gene>
    <name evidence="1" type="ORF">BDK61_4730</name>
</gene>
<dbReference type="Proteomes" id="UP000268233">
    <property type="component" value="Unassembled WGS sequence"/>
</dbReference>